<dbReference type="GO" id="GO:0005737">
    <property type="term" value="C:cytoplasm"/>
    <property type="evidence" value="ECO:0007669"/>
    <property type="project" value="TreeGrafter"/>
</dbReference>
<gene>
    <name evidence="4" type="ORF">HHK36_002290</name>
</gene>
<keyword evidence="2" id="KW-0479">Metal-binding</keyword>
<dbReference type="GO" id="GO:0045337">
    <property type="term" value="P:farnesyl diphosphate biosynthetic process"/>
    <property type="evidence" value="ECO:0007669"/>
    <property type="project" value="TreeGrafter"/>
</dbReference>
<organism evidence="4 5">
    <name type="scientific">Tetracentron sinense</name>
    <name type="common">Spur-leaf</name>
    <dbReference type="NCBI Taxonomy" id="13715"/>
    <lineage>
        <taxon>Eukaryota</taxon>
        <taxon>Viridiplantae</taxon>
        <taxon>Streptophyta</taxon>
        <taxon>Embryophyta</taxon>
        <taxon>Tracheophyta</taxon>
        <taxon>Spermatophyta</taxon>
        <taxon>Magnoliopsida</taxon>
        <taxon>Trochodendrales</taxon>
        <taxon>Trochodendraceae</taxon>
        <taxon>Tetracentron</taxon>
    </lineage>
</organism>
<reference evidence="4 5" key="1">
    <citation type="submission" date="2020-04" db="EMBL/GenBank/DDBJ databases">
        <title>Plant Genome Project.</title>
        <authorList>
            <person name="Zhang R.-G."/>
        </authorList>
    </citation>
    <scope>NUCLEOTIDE SEQUENCE [LARGE SCALE GENOMIC DNA]</scope>
    <source>
        <strain evidence="4">YNK0</strain>
        <tissue evidence="4">Leaf</tissue>
    </source>
</reference>
<keyword evidence="3" id="KW-0460">Magnesium</keyword>
<dbReference type="InterPro" id="IPR008949">
    <property type="entry name" value="Isoprenoid_synthase_dom_sf"/>
</dbReference>
<evidence type="ECO:0000313" key="4">
    <source>
        <dbReference type="EMBL" id="KAF8414288.1"/>
    </source>
</evidence>
<proteinExistence type="predicted"/>
<dbReference type="PANTHER" id="PTHR11525">
    <property type="entry name" value="FARNESYL-PYROPHOSPHATE SYNTHETASE"/>
    <property type="match status" value="1"/>
</dbReference>
<sequence>MGKEYLHGTVLEDHSPSTNMGHSFQVEIYTASGQMMDSIFALDGGEKDLSKYTMSLHRHLTRYKTAYYSLYFPLSENHNFNANIPFSAGWFIFLSAIILARKNLSTAGCMCVAYVG</sequence>
<dbReference type="GO" id="GO:0046872">
    <property type="term" value="F:metal ion binding"/>
    <property type="evidence" value="ECO:0007669"/>
    <property type="project" value="UniProtKB-KW"/>
</dbReference>
<comment type="caution">
    <text evidence="4">The sequence shown here is derived from an EMBL/GenBank/DDBJ whole genome shotgun (WGS) entry which is preliminary data.</text>
</comment>
<accession>A0A835DSU3</accession>
<dbReference type="GO" id="GO:0004337">
    <property type="term" value="F:(2E,6E)-farnesyl diphosphate synthase activity"/>
    <property type="evidence" value="ECO:0007669"/>
    <property type="project" value="TreeGrafter"/>
</dbReference>
<dbReference type="AlphaFoldDB" id="A0A835DSU3"/>
<keyword evidence="5" id="KW-1185">Reference proteome</keyword>
<name>A0A835DSU3_TETSI</name>
<evidence type="ECO:0000256" key="2">
    <source>
        <dbReference type="ARBA" id="ARBA00022723"/>
    </source>
</evidence>
<dbReference type="GO" id="GO:0004161">
    <property type="term" value="F:dimethylallyltranstransferase activity"/>
    <property type="evidence" value="ECO:0007669"/>
    <property type="project" value="TreeGrafter"/>
</dbReference>
<dbReference type="Proteomes" id="UP000655225">
    <property type="component" value="Unassembled WGS sequence"/>
</dbReference>
<evidence type="ECO:0000313" key="5">
    <source>
        <dbReference type="Proteomes" id="UP000655225"/>
    </source>
</evidence>
<dbReference type="InterPro" id="IPR039702">
    <property type="entry name" value="FPS1-like"/>
</dbReference>
<protein>
    <submittedName>
        <fullName evidence="4">Uncharacterized protein</fullName>
    </submittedName>
</protein>
<dbReference type="EMBL" id="JABCRI010000001">
    <property type="protein sequence ID" value="KAF8414288.1"/>
    <property type="molecule type" value="Genomic_DNA"/>
</dbReference>
<evidence type="ECO:0000256" key="3">
    <source>
        <dbReference type="ARBA" id="ARBA00022842"/>
    </source>
</evidence>
<dbReference type="Gene3D" id="1.10.600.10">
    <property type="entry name" value="Farnesyl Diphosphate Synthase"/>
    <property type="match status" value="1"/>
</dbReference>
<dbReference type="PANTHER" id="PTHR11525:SF0">
    <property type="entry name" value="FARNESYL PYROPHOSPHATE SYNTHASE"/>
    <property type="match status" value="1"/>
</dbReference>
<evidence type="ECO:0000256" key="1">
    <source>
        <dbReference type="ARBA" id="ARBA00022679"/>
    </source>
</evidence>
<keyword evidence="1" id="KW-0808">Transferase</keyword>